<keyword evidence="3" id="KW-1185">Reference proteome</keyword>
<dbReference type="AlphaFoldDB" id="A0A017T1J1"/>
<evidence type="ECO:0000313" key="2">
    <source>
        <dbReference type="EMBL" id="EYF03114.1"/>
    </source>
</evidence>
<dbReference type="SUPFAM" id="SSF109854">
    <property type="entry name" value="DinB/YfiT-like putative metalloenzymes"/>
    <property type="match status" value="1"/>
</dbReference>
<accession>A0A017T1J1</accession>
<sequence>MKTGEETMSSNPSPLGPQDVIDVRAVFPKVNARLLELLEGLAPGDWLRPTVHPTREVKDLVAHLLHGDVRRLSIHRDGFALPTPPIRGVADLTEFIQSDNREWMAGMRRVSPRILTELVRQFDGECLAFLEGLDPMGEAMFAVAWAGEERSRNWFDVAREYTEKWHHQQQLREATGRPSLYEQELFAPVLETFARGLPFAYREVTCAPGTKVSIVVTGAVDLSWTLRREVEGWSLWPSTDAGAAAVASIDADKVWRIWTKGMTPLEADQCLSVVGERALAEPALKFVAIMA</sequence>
<comment type="caution">
    <text evidence="2">The sequence shown here is derived from an EMBL/GenBank/DDBJ whole genome shotgun (WGS) entry which is preliminary data.</text>
</comment>
<evidence type="ECO:0000259" key="1">
    <source>
        <dbReference type="Pfam" id="PF11716"/>
    </source>
</evidence>
<dbReference type="EMBL" id="ASRX01000051">
    <property type="protein sequence ID" value="EYF03114.1"/>
    <property type="molecule type" value="Genomic_DNA"/>
</dbReference>
<dbReference type="Gene3D" id="1.20.120.450">
    <property type="entry name" value="dinb family like domain"/>
    <property type="match status" value="1"/>
</dbReference>
<dbReference type="InterPro" id="IPR034660">
    <property type="entry name" value="DinB/YfiT-like"/>
</dbReference>
<protein>
    <recommendedName>
        <fullName evidence="1">Mycothiol-dependent maleylpyruvate isomerase metal-binding domain-containing protein</fullName>
    </recommendedName>
</protein>
<dbReference type="eggNOG" id="COG2318">
    <property type="taxonomic scope" value="Bacteria"/>
</dbReference>
<feature type="domain" description="Mycothiol-dependent maleylpyruvate isomerase metal-binding" evidence="1">
    <location>
        <begin position="31"/>
        <end position="171"/>
    </location>
</feature>
<organism evidence="2 3">
    <name type="scientific">Chondromyces apiculatus DSM 436</name>
    <dbReference type="NCBI Taxonomy" id="1192034"/>
    <lineage>
        <taxon>Bacteria</taxon>
        <taxon>Pseudomonadati</taxon>
        <taxon>Myxococcota</taxon>
        <taxon>Polyangia</taxon>
        <taxon>Polyangiales</taxon>
        <taxon>Polyangiaceae</taxon>
        <taxon>Chondromyces</taxon>
    </lineage>
</organism>
<dbReference type="Proteomes" id="UP000019678">
    <property type="component" value="Unassembled WGS sequence"/>
</dbReference>
<name>A0A017T1J1_9BACT</name>
<dbReference type="InterPro" id="IPR024344">
    <property type="entry name" value="MDMPI_metal-binding"/>
</dbReference>
<dbReference type="STRING" id="1192034.CAP_6228"/>
<gene>
    <name evidence="2" type="ORF">CAP_6228</name>
</gene>
<evidence type="ECO:0000313" key="3">
    <source>
        <dbReference type="Proteomes" id="UP000019678"/>
    </source>
</evidence>
<dbReference type="GO" id="GO:0046872">
    <property type="term" value="F:metal ion binding"/>
    <property type="evidence" value="ECO:0007669"/>
    <property type="project" value="InterPro"/>
</dbReference>
<dbReference type="Pfam" id="PF11716">
    <property type="entry name" value="MDMPI_N"/>
    <property type="match status" value="1"/>
</dbReference>
<proteinExistence type="predicted"/>
<reference evidence="2 3" key="1">
    <citation type="submission" date="2013-05" db="EMBL/GenBank/DDBJ databases">
        <title>Genome assembly of Chondromyces apiculatus DSM 436.</title>
        <authorList>
            <person name="Sharma G."/>
            <person name="Khatri I."/>
            <person name="Kaur C."/>
            <person name="Mayilraj S."/>
            <person name="Subramanian S."/>
        </authorList>
    </citation>
    <scope>NUCLEOTIDE SEQUENCE [LARGE SCALE GENOMIC DNA]</scope>
    <source>
        <strain evidence="2 3">DSM 436</strain>
    </source>
</reference>